<reference evidence="1" key="2">
    <citation type="journal article" date="2021" name="PeerJ">
        <title>Extensive microbial diversity within the chicken gut microbiome revealed by metagenomics and culture.</title>
        <authorList>
            <person name="Gilroy R."/>
            <person name="Ravi A."/>
            <person name="Getino M."/>
            <person name="Pursley I."/>
            <person name="Horton D.L."/>
            <person name="Alikhan N.F."/>
            <person name="Baker D."/>
            <person name="Gharbi K."/>
            <person name="Hall N."/>
            <person name="Watson M."/>
            <person name="Adriaenssens E.M."/>
            <person name="Foster-Nyarko E."/>
            <person name="Jarju S."/>
            <person name="Secka A."/>
            <person name="Antonio M."/>
            <person name="Oren A."/>
            <person name="Chaudhuri R.R."/>
            <person name="La Ragione R."/>
            <person name="Hildebrand F."/>
            <person name="Pallen M.J."/>
        </authorList>
    </citation>
    <scope>NUCLEOTIDE SEQUENCE</scope>
    <source>
        <strain evidence="1">B1-3475</strain>
    </source>
</reference>
<evidence type="ECO:0000313" key="2">
    <source>
        <dbReference type="Proteomes" id="UP000823617"/>
    </source>
</evidence>
<accession>A0A9D9HJH5</accession>
<comment type="caution">
    <text evidence="1">The sequence shown here is derived from an EMBL/GenBank/DDBJ whole genome shotgun (WGS) entry which is preliminary data.</text>
</comment>
<reference evidence="1" key="1">
    <citation type="submission" date="2020-10" db="EMBL/GenBank/DDBJ databases">
        <authorList>
            <person name="Gilroy R."/>
        </authorList>
    </citation>
    <scope>NUCLEOTIDE SEQUENCE</scope>
    <source>
        <strain evidence="1">B1-3475</strain>
    </source>
</reference>
<gene>
    <name evidence="1" type="ORF">IAC08_01030</name>
</gene>
<organism evidence="1 2">
    <name type="scientific">Candidatus Cryptobacteroides intestinigallinarum</name>
    <dbReference type="NCBI Taxonomy" id="2840767"/>
    <lineage>
        <taxon>Bacteria</taxon>
        <taxon>Pseudomonadati</taxon>
        <taxon>Bacteroidota</taxon>
        <taxon>Bacteroidia</taxon>
        <taxon>Bacteroidales</taxon>
        <taxon>Candidatus Cryptobacteroides</taxon>
    </lineage>
</organism>
<proteinExistence type="predicted"/>
<protein>
    <submittedName>
        <fullName evidence="1">Uncharacterized protein</fullName>
    </submittedName>
</protein>
<dbReference type="Proteomes" id="UP000823617">
    <property type="component" value="Unassembled WGS sequence"/>
</dbReference>
<sequence>MSKKTILICLAAIAVLLIAVAAAVAVLYSGVGNDGRSSLDDSRYELVPAVPADAVAVLRFDSLDDMVSLLHGTPSVAPFVSPDPSAPFARFVSSLGLMAAEGGLPLHSSQTVVSSHSIGSLVPLVIIDAGRSGSSGSEDAVLLAAVADSAGLYSEIVDCKDILSSDSWLSRRTLLLLSPSEDLVKSSRRHISRKVSVLDSEGFVQAAISSDGRNIMLLCTKEADKLSKEIFSGRYRKYSDFISDAADWMAFSFYSADAGHIYLKGSLPVPGGEEKFLSVFGSLQGAVPQVSSMLPSYTVFAASLPLSDPAAYVENYRHFKDASSGTAGLLSESKSLEKSTGVSPDDWYAALDVKEVAVASFYVGSSLENVLLVRTGKADESILLKGTGAGSVDECAAQVRTYLFKGYAGVNFGSMFSVPDESCFAIVNGWIVSGSAAGVGEYVSGRALENTLGQYMQDAGLPDRMSMKNRCFVSYFSASESSAFLKEVFTGQYAQAFENSLESVTYEPITFSIEKTKDGLQFYAEMDRTTVTKSKAPVFERDTVINIPKGPFRVKNSGTGRMNLFYQQDNMYLCLQEEDGKGLWGAPFSTPICGRAGTIDYFANGKLQILFASGSKLYLIDRLGRFVKPFPIDLKKNILLGPDIYDFNGSRKYNVMVLHDDNTIDMYNLQGEKPAEWKGITAEETIKGLPEPVKVGGKTFWVVRTSLQTLIFPFYGGESLVKATGDKMIRSDSKVVPEGNGSVSVTCYDGKQRTLKL</sequence>
<dbReference type="EMBL" id="JADIMK010000008">
    <property type="protein sequence ID" value="MBO8454974.1"/>
    <property type="molecule type" value="Genomic_DNA"/>
</dbReference>
<evidence type="ECO:0000313" key="1">
    <source>
        <dbReference type="EMBL" id="MBO8454974.1"/>
    </source>
</evidence>
<name>A0A9D9HJH5_9BACT</name>
<dbReference type="AlphaFoldDB" id="A0A9D9HJH5"/>